<dbReference type="InterPro" id="IPR043973">
    <property type="entry name" value="TSP1_CCN"/>
</dbReference>
<dbReference type="PANTHER" id="PTHR13723">
    <property type="entry name" value="ADAMTS A DISINTEGRIN AND METALLOPROTEASE WITH THROMBOSPONDIN MOTIFS PROTEASE"/>
    <property type="match status" value="1"/>
</dbReference>
<organism evidence="7 8">
    <name type="scientific">Nothoprocta perdicaria</name>
    <name type="common">Chilean tinamou</name>
    <name type="synonym">Crypturus perdicarius</name>
    <dbReference type="NCBI Taxonomy" id="30464"/>
    <lineage>
        <taxon>Eukaryota</taxon>
        <taxon>Metazoa</taxon>
        <taxon>Chordata</taxon>
        <taxon>Craniata</taxon>
        <taxon>Vertebrata</taxon>
        <taxon>Euteleostomi</taxon>
        <taxon>Archelosauria</taxon>
        <taxon>Archosauria</taxon>
        <taxon>Dinosauria</taxon>
        <taxon>Saurischia</taxon>
        <taxon>Theropoda</taxon>
        <taxon>Coelurosauria</taxon>
        <taxon>Aves</taxon>
        <taxon>Palaeognathae</taxon>
        <taxon>Tinamiformes</taxon>
        <taxon>Tinamidae</taxon>
        <taxon>Nothoprocta</taxon>
    </lineage>
</organism>
<dbReference type="PRINTS" id="PR01857">
    <property type="entry name" value="ADAMTSFAMILY"/>
</dbReference>
<keyword evidence="3 4" id="KW-1015">Disulfide bond</keyword>
<dbReference type="GO" id="GO:0005576">
    <property type="term" value="C:extracellular region"/>
    <property type="evidence" value="ECO:0007669"/>
    <property type="project" value="UniProtKB-SubCell"/>
</dbReference>
<evidence type="ECO:0000313" key="8">
    <source>
        <dbReference type="Proteomes" id="UP000694420"/>
    </source>
</evidence>
<sequence length="253" mass="26489">MGGTHPTAPQLRHPQLGCAVGLTAGRDRGSSCCRRNAPVPTAPLLRARSSARYSGSRRGDGHTWGSWGPWSICSSSCGDGVALRMVSAEELCRGEPRQYRVCHPAVPQGCPRGAMPFRAMQCSLYDTKPVLAPNVCDLNCLAAGHNFYYTFGRVLDGTRCSPDSPDLCVGGRCLVGVAGCDGILGSGVQPDACGQCGGSPGTCIFVHRVPSLGCTDSSGQYAIPRTCCPLAAVPHSQDISLGQYSLSCAWTLP</sequence>
<evidence type="ECO:0000259" key="5">
    <source>
        <dbReference type="Pfam" id="PF19035"/>
    </source>
</evidence>
<feature type="disulfide bond" evidence="4">
    <location>
        <begin position="77"/>
        <end position="110"/>
    </location>
</feature>
<dbReference type="AlphaFoldDB" id="A0A8C6YKC6"/>
<reference evidence="7" key="2">
    <citation type="submission" date="2025-09" db="UniProtKB">
        <authorList>
            <consortium name="Ensembl"/>
        </authorList>
    </citation>
    <scope>IDENTIFICATION</scope>
</reference>
<dbReference type="Pfam" id="PF19035">
    <property type="entry name" value="TSP1_CCN"/>
    <property type="match status" value="1"/>
</dbReference>
<dbReference type="InterPro" id="IPR050439">
    <property type="entry name" value="ADAMTS_ADAMTS-like"/>
</dbReference>
<dbReference type="GO" id="GO:0004222">
    <property type="term" value="F:metalloendopeptidase activity"/>
    <property type="evidence" value="ECO:0007669"/>
    <property type="project" value="TreeGrafter"/>
</dbReference>
<feature type="domain" description="ADAMTS/ADAMTS-like cysteine-rich" evidence="6">
    <location>
        <begin position="134"/>
        <end position="203"/>
    </location>
</feature>
<keyword evidence="8" id="KW-1185">Reference proteome</keyword>
<accession>A0A8C6YKC6</accession>
<protein>
    <submittedName>
        <fullName evidence="7">Uncharacterized protein</fullName>
    </submittedName>
</protein>
<name>A0A8C6YKC6_NOTPE</name>
<dbReference type="InterPro" id="IPR045371">
    <property type="entry name" value="ADAMTS_CR_3"/>
</dbReference>
<evidence type="ECO:0000256" key="4">
    <source>
        <dbReference type="PIRSR" id="PIRSR613273-3"/>
    </source>
</evidence>
<evidence type="ECO:0000259" key="6">
    <source>
        <dbReference type="Pfam" id="PF19236"/>
    </source>
</evidence>
<dbReference type="PROSITE" id="PS50092">
    <property type="entry name" value="TSP1"/>
    <property type="match status" value="1"/>
</dbReference>
<dbReference type="InterPro" id="IPR013273">
    <property type="entry name" value="ADAMTS/ADAMTS-like"/>
</dbReference>
<dbReference type="Gene3D" id="2.20.100.10">
    <property type="entry name" value="Thrombospondin type-1 (TSP1) repeat"/>
    <property type="match status" value="1"/>
</dbReference>
<evidence type="ECO:0000256" key="1">
    <source>
        <dbReference type="ARBA" id="ARBA00004613"/>
    </source>
</evidence>
<dbReference type="SUPFAM" id="SSF82895">
    <property type="entry name" value="TSP-1 type 1 repeat"/>
    <property type="match status" value="1"/>
</dbReference>
<evidence type="ECO:0000256" key="3">
    <source>
        <dbReference type="ARBA" id="ARBA00023157"/>
    </source>
</evidence>
<reference evidence="7" key="1">
    <citation type="submission" date="2025-08" db="UniProtKB">
        <authorList>
            <consortium name="Ensembl"/>
        </authorList>
    </citation>
    <scope>IDENTIFICATION</scope>
</reference>
<dbReference type="SMART" id="SM00209">
    <property type="entry name" value="TSP1"/>
    <property type="match status" value="1"/>
</dbReference>
<dbReference type="InterPro" id="IPR000884">
    <property type="entry name" value="TSP1_rpt"/>
</dbReference>
<feature type="domain" description="CCN TSP1" evidence="5">
    <location>
        <begin position="69"/>
        <end position="103"/>
    </location>
</feature>
<dbReference type="Pfam" id="PF19236">
    <property type="entry name" value="ADAMTS_CR_3"/>
    <property type="match status" value="1"/>
</dbReference>
<evidence type="ECO:0000256" key="2">
    <source>
        <dbReference type="ARBA" id="ARBA00022525"/>
    </source>
</evidence>
<proteinExistence type="predicted"/>
<dbReference type="PANTHER" id="PTHR13723:SF173">
    <property type="entry name" value="ADAMTS-LIKE PROTEIN 5"/>
    <property type="match status" value="1"/>
</dbReference>
<comment type="subcellular location">
    <subcellularLocation>
        <location evidence="1">Secreted</location>
    </subcellularLocation>
</comment>
<keyword evidence="2" id="KW-0964">Secreted</keyword>
<evidence type="ECO:0000313" key="7">
    <source>
        <dbReference type="Ensembl" id="ENSNPEP00000001273.1"/>
    </source>
</evidence>
<dbReference type="GO" id="GO:0006508">
    <property type="term" value="P:proteolysis"/>
    <property type="evidence" value="ECO:0007669"/>
    <property type="project" value="TreeGrafter"/>
</dbReference>
<dbReference type="GO" id="GO:0031012">
    <property type="term" value="C:extracellular matrix"/>
    <property type="evidence" value="ECO:0007669"/>
    <property type="project" value="TreeGrafter"/>
</dbReference>
<feature type="disulfide bond" evidence="4">
    <location>
        <begin position="73"/>
        <end position="102"/>
    </location>
</feature>
<dbReference type="Proteomes" id="UP000694420">
    <property type="component" value="Unplaced"/>
</dbReference>
<dbReference type="InterPro" id="IPR036383">
    <property type="entry name" value="TSP1_rpt_sf"/>
</dbReference>
<dbReference type="Ensembl" id="ENSNPET00000001294.1">
    <property type="protein sequence ID" value="ENSNPEP00000001273.1"/>
    <property type="gene ID" value="ENSNPEG00000000995.1"/>
</dbReference>
<dbReference type="GO" id="GO:0007165">
    <property type="term" value="P:signal transduction"/>
    <property type="evidence" value="ECO:0007669"/>
    <property type="project" value="InterPro"/>
</dbReference>
<dbReference type="GO" id="GO:0030198">
    <property type="term" value="P:extracellular matrix organization"/>
    <property type="evidence" value="ECO:0007669"/>
    <property type="project" value="InterPro"/>
</dbReference>